<accession>A0AA40F920</accession>
<proteinExistence type="predicted"/>
<keyword evidence="3" id="KW-1185">Reference proteome</keyword>
<protein>
    <submittedName>
        <fullName evidence="2">Uncharacterized protein</fullName>
    </submittedName>
</protein>
<evidence type="ECO:0000313" key="2">
    <source>
        <dbReference type="EMBL" id="KAK0753326.1"/>
    </source>
</evidence>
<feature type="compositionally biased region" description="Basic and acidic residues" evidence="1">
    <location>
        <begin position="21"/>
        <end position="30"/>
    </location>
</feature>
<name>A0AA40F920_9PEZI</name>
<feature type="region of interest" description="Disordered" evidence="1">
    <location>
        <begin position="65"/>
        <end position="87"/>
    </location>
</feature>
<feature type="region of interest" description="Disordered" evidence="1">
    <location>
        <begin position="1"/>
        <end position="33"/>
    </location>
</feature>
<dbReference type="EMBL" id="JAUKUD010000001">
    <property type="protein sequence ID" value="KAK0753326.1"/>
    <property type="molecule type" value="Genomic_DNA"/>
</dbReference>
<reference evidence="2" key="1">
    <citation type="submission" date="2023-06" db="EMBL/GenBank/DDBJ databases">
        <title>Genome-scale phylogeny and comparative genomics of the fungal order Sordariales.</title>
        <authorList>
            <consortium name="Lawrence Berkeley National Laboratory"/>
            <person name="Hensen N."/>
            <person name="Bonometti L."/>
            <person name="Westerberg I."/>
            <person name="Brannstrom I.O."/>
            <person name="Guillou S."/>
            <person name="Cros-Aarteil S."/>
            <person name="Calhoun S."/>
            <person name="Haridas S."/>
            <person name="Kuo A."/>
            <person name="Mondo S."/>
            <person name="Pangilinan J."/>
            <person name="Riley R."/>
            <person name="LaButti K."/>
            <person name="Andreopoulos B."/>
            <person name="Lipzen A."/>
            <person name="Chen C."/>
            <person name="Yanf M."/>
            <person name="Daum C."/>
            <person name="Ng V."/>
            <person name="Clum A."/>
            <person name="Steindorff A."/>
            <person name="Ohm R."/>
            <person name="Martin F."/>
            <person name="Silar P."/>
            <person name="Natvig D."/>
            <person name="Lalanne C."/>
            <person name="Gautier V."/>
            <person name="Ament-velasquez S.L."/>
            <person name="Kruys A."/>
            <person name="Hutchinson M.I."/>
            <person name="Powell A.J."/>
            <person name="Barry K."/>
            <person name="Miller A.N."/>
            <person name="Grigoriev I.V."/>
            <person name="Debuchy R."/>
            <person name="Gladieux P."/>
            <person name="Thoren M.H."/>
            <person name="Johannesson H."/>
        </authorList>
    </citation>
    <scope>NUCLEOTIDE SEQUENCE</scope>
    <source>
        <strain evidence="2">SMH3187-1</strain>
    </source>
</reference>
<gene>
    <name evidence="2" type="ORF">B0T18DRAFT_11913</name>
</gene>
<evidence type="ECO:0000313" key="3">
    <source>
        <dbReference type="Proteomes" id="UP001172155"/>
    </source>
</evidence>
<dbReference type="Proteomes" id="UP001172155">
    <property type="component" value="Unassembled WGS sequence"/>
</dbReference>
<sequence>MPRLDHTRLATGRLTPPRGTIPKEAHHSRPDTTSQPCLALACDFGCRVLGPSSQVLELQMTPPEVRPASSTKLPRKPHAEANAQHNATFHKGTDRIVKQSAAREGFFFLALDLNFVPFWLSRLFFHFPSRRFSSRQEKQPTDGTTSHHGWQGGFGRLVFCSPIASRNPPKLPQIAYYPIPLRTAVSEPRALYVPYVLDVQRNYSAPLPPVIHHHTPVVKFSPRTKQPG</sequence>
<evidence type="ECO:0000256" key="1">
    <source>
        <dbReference type="SAM" id="MobiDB-lite"/>
    </source>
</evidence>
<dbReference type="AlphaFoldDB" id="A0AA40F920"/>
<comment type="caution">
    <text evidence="2">The sequence shown here is derived from an EMBL/GenBank/DDBJ whole genome shotgun (WGS) entry which is preliminary data.</text>
</comment>
<organism evidence="2 3">
    <name type="scientific">Schizothecium vesticola</name>
    <dbReference type="NCBI Taxonomy" id="314040"/>
    <lineage>
        <taxon>Eukaryota</taxon>
        <taxon>Fungi</taxon>
        <taxon>Dikarya</taxon>
        <taxon>Ascomycota</taxon>
        <taxon>Pezizomycotina</taxon>
        <taxon>Sordariomycetes</taxon>
        <taxon>Sordariomycetidae</taxon>
        <taxon>Sordariales</taxon>
        <taxon>Schizotheciaceae</taxon>
        <taxon>Schizothecium</taxon>
    </lineage>
</organism>